<gene>
    <name evidence="1" type="ORF">CC77DRAFT_294639</name>
</gene>
<dbReference type="KEGG" id="aalt:CC77DRAFT_294639"/>
<organism evidence="1 2">
    <name type="scientific">Alternaria alternata</name>
    <name type="common">Alternaria rot fungus</name>
    <name type="synonym">Torula alternata</name>
    <dbReference type="NCBI Taxonomy" id="5599"/>
    <lineage>
        <taxon>Eukaryota</taxon>
        <taxon>Fungi</taxon>
        <taxon>Dikarya</taxon>
        <taxon>Ascomycota</taxon>
        <taxon>Pezizomycotina</taxon>
        <taxon>Dothideomycetes</taxon>
        <taxon>Pleosporomycetidae</taxon>
        <taxon>Pleosporales</taxon>
        <taxon>Pleosporineae</taxon>
        <taxon>Pleosporaceae</taxon>
        <taxon>Alternaria</taxon>
        <taxon>Alternaria sect. Alternaria</taxon>
        <taxon>Alternaria alternata complex</taxon>
    </lineage>
</organism>
<name>A0A177DZN1_ALTAL</name>
<reference evidence="1 2" key="1">
    <citation type="submission" date="2016-05" db="EMBL/GenBank/DDBJ databases">
        <title>Comparative analysis of secretome profiles of manganese(II)-oxidizing ascomycete fungi.</title>
        <authorList>
            <consortium name="DOE Joint Genome Institute"/>
            <person name="Zeiner C.A."/>
            <person name="Purvine S.O."/>
            <person name="Zink E.M."/>
            <person name="Wu S."/>
            <person name="Pasa-Tolic L."/>
            <person name="Chaput D.L."/>
            <person name="Haridas S."/>
            <person name="Grigoriev I.V."/>
            <person name="Santelli C.M."/>
            <person name="Hansel C.M."/>
        </authorList>
    </citation>
    <scope>NUCLEOTIDE SEQUENCE [LARGE SCALE GENOMIC DNA]</scope>
    <source>
        <strain evidence="1 2">SRC1lrK2f</strain>
    </source>
</reference>
<dbReference type="EMBL" id="KV441470">
    <property type="protein sequence ID" value="OAG24948.1"/>
    <property type="molecule type" value="Genomic_DNA"/>
</dbReference>
<proteinExistence type="predicted"/>
<accession>A0A177DZN1</accession>
<dbReference type="AlphaFoldDB" id="A0A177DZN1"/>
<evidence type="ECO:0000313" key="2">
    <source>
        <dbReference type="Proteomes" id="UP000077248"/>
    </source>
</evidence>
<sequence length="508" mass="51499">MRITCSVIDFPLYNLLCLGAIWIGVTSALPSAELPDHGSAAAAGSLNSIILEPNSNSGTSTNAAPPPAVRSRPLNLIPSRPIQSTLSSLSSTSGPIALTVPSPVIVTTAPLPSSVVALNPPYALLTDVTTISTSSQGNATGTLPMISTVQGLRPIPPAVTEVGDPNGHHEIPEPNFSSTRPCRGCSPVYEIPATGWLDTPVGEQHGSTIQEATAQATTERPPQVTISAGASDIVVDQDPSGSGFAVGGSLTLTPGDTVTIGDTPVAIETSDGKTKIVVGTTIISLLPFQSAATDVPVSQPPIPLPPILTIGTKTIAPNSQTQYVIAGQTLLPGGEPLTISGTTLALASSATALIVNGRTTSITPIFGNVYTTVAAALTYGNHVYTPNRAGYIVMGPGTTLIPGGAPVTVNGTTLSLDHSGTAVVVQGATRTLQPITTIATLTREPDPLGTGCGVSGGSYHGQSNGYLYPTGGPVIAGTVRAHSTIAGSWPAGLLLLVWWGVGILTIRL</sequence>
<protein>
    <submittedName>
        <fullName evidence="1">Uncharacterized protein</fullName>
    </submittedName>
</protein>
<dbReference type="GeneID" id="29116686"/>
<dbReference type="Proteomes" id="UP000077248">
    <property type="component" value="Unassembled WGS sequence"/>
</dbReference>
<dbReference type="OMA" id="GYIVMGP"/>
<keyword evidence="2" id="KW-1185">Reference proteome</keyword>
<dbReference type="VEuPathDB" id="FungiDB:CC77DRAFT_294639"/>
<evidence type="ECO:0000313" key="1">
    <source>
        <dbReference type="EMBL" id="OAG24948.1"/>
    </source>
</evidence>
<dbReference type="RefSeq" id="XP_018390369.1">
    <property type="nucleotide sequence ID" value="XM_018531092.1"/>
</dbReference>